<organism evidence="2 3">
    <name type="scientific">Cherax quadricarinatus</name>
    <name type="common">Australian red claw crayfish</name>
    <dbReference type="NCBI Taxonomy" id="27406"/>
    <lineage>
        <taxon>Eukaryota</taxon>
        <taxon>Metazoa</taxon>
        <taxon>Ecdysozoa</taxon>
        <taxon>Arthropoda</taxon>
        <taxon>Crustacea</taxon>
        <taxon>Multicrustacea</taxon>
        <taxon>Malacostraca</taxon>
        <taxon>Eumalacostraca</taxon>
        <taxon>Eucarida</taxon>
        <taxon>Decapoda</taxon>
        <taxon>Pleocyemata</taxon>
        <taxon>Astacidea</taxon>
        <taxon>Parastacoidea</taxon>
        <taxon>Parastacidae</taxon>
        <taxon>Cherax</taxon>
    </lineage>
</organism>
<gene>
    <name evidence="2" type="ORF">OTU49_011365</name>
</gene>
<comment type="caution">
    <text evidence="2">The sequence shown here is derived from an EMBL/GenBank/DDBJ whole genome shotgun (WGS) entry which is preliminary data.</text>
</comment>
<evidence type="ECO:0000313" key="2">
    <source>
        <dbReference type="EMBL" id="KAK8724378.1"/>
    </source>
</evidence>
<name>A0AAW0W490_CHEQU</name>
<keyword evidence="1" id="KW-0812">Transmembrane</keyword>
<protein>
    <submittedName>
        <fullName evidence="2">Uncharacterized protein</fullName>
    </submittedName>
</protein>
<dbReference type="Proteomes" id="UP001445076">
    <property type="component" value="Unassembled WGS sequence"/>
</dbReference>
<proteinExistence type="predicted"/>
<dbReference type="AlphaFoldDB" id="A0AAW0W490"/>
<keyword evidence="3" id="KW-1185">Reference proteome</keyword>
<sequence>MANPIYDRWKVKWNGKDLHTLDSIRDEGPLIQATLHKLIPLCVILPIHVGFTISLISVWDTYMRIVAVRYKGHSSKTTFYILPKPTRLSLLIALLMKPWWH</sequence>
<evidence type="ECO:0000256" key="1">
    <source>
        <dbReference type="SAM" id="Phobius"/>
    </source>
</evidence>
<accession>A0AAW0W490</accession>
<evidence type="ECO:0000313" key="3">
    <source>
        <dbReference type="Proteomes" id="UP001445076"/>
    </source>
</evidence>
<reference evidence="2 3" key="1">
    <citation type="journal article" date="2024" name="BMC Genomics">
        <title>Genome assembly of redclaw crayfish (Cherax quadricarinatus) provides insights into its immune adaptation and hypoxia tolerance.</title>
        <authorList>
            <person name="Liu Z."/>
            <person name="Zheng J."/>
            <person name="Li H."/>
            <person name="Fang K."/>
            <person name="Wang S."/>
            <person name="He J."/>
            <person name="Zhou D."/>
            <person name="Weng S."/>
            <person name="Chi M."/>
            <person name="Gu Z."/>
            <person name="He J."/>
            <person name="Li F."/>
            <person name="Wang M."/>
        </authorList>
    </citation>
    <scope>NUCLEOTIDE SEQUENCE [LARGE SCALE GENOMIC DNA]</scope>
    <source>
        <strain evidence="2">ZL_2023a</strain>
    </source>
</reference>
<keyword evidence="1" id="KW-0472">Membrane</keyword>
<dbReference type="EMBL" id="JARKIK010000086">
    <property type="protein sequence ID" value="KAK8724378.1"/>
    <property type="molecule type" value="Genomic_DNA"/>
</dbReference>
<feature type="transmembrane region" description="Helical" evidence="1">
    <location>
        <begin position="38"/>
        <end position="59"/>
    </location>
</feature>
<keyword evidence="1" id="KW-1133">Transmembrane helix</keyword>